<feature type="region of interest" description="Disordered" evidence="1">
    <location>
        <begin position="72"/>
        <end position="91"/>
    </location>
</feature>
<keyword evidence="3" id="KW-1185">Reference proteome</keyword>
<dbReference type="EMBL" id="MCFA01000300">
    <property type="protein sequence ID" value="ORX94750.1"/>
    <property type="molecule type" value="Genomic_DNA"/>
</dbReference>
<reference evidence="2 3" key="1">
    <citation type="submission" date="2016-07" db="EMBL/GenBank/DDBJ databases">
        <title>Pervasive Adenine N6-methylation of Active Genes in Fungi.</title>
        <authorList>
            <consortium name="DOE Joint Genome Institute"/>
            <person name="Mondo S.J."/>
            <person name="Dannebaum R.O."/>
            <person name="Kuo R.C."/>
            <person name="Labutti K."/>
            <person name="Haridas S."/>
            <person name="Kuo A."/>
            <person name="Salamov A."/>
            <person name="Ahrendt S.R."/>
            <person name="Lipzen A."/>
            <person name="Sullivan W."/>
            <person name="Andreopoulos W.B."/>
            <person name="Clum A."/>
            <person name="Lindquist E."/>
            <person name="Daum C."/>
            <person name="Ramamoorthy G.K."/>
            <person name="Gryganskyi A."/>
            <person name="Culley D."/>
            <person name="Magnuson J.K."/>
            <person name="James T.Y."/>
            <person name="O'Malley M.A."/>
            <person name="Stajich J.E."/>
            <person name="Spatafora J.W."/>
            <person name="Visel A."/>
            <person name="Grigoriev I.V."/>
        </authorList>
    </citation>
    <scope>NUCLEOTIDE SEQUENCE [LARGE SCALE GENOMIC DNA]</scope>
    <source>
        <strain evidence="2 3">CBS 115471</strain>
    </source>
</reference>
<protein>
    <submittedName>
        <fullName evidence="2">Uncharacterized protein</fullName>
    </submittedName>
</protein>
<gene>
    <name evidence="2" type="ORF">BCR34DRAFT_217624</name>
</gene>
<dbReference type="Proteomes" id="UP000193144">
    <property type="component" value="Unassembled WGS sequence"/>
</dbReference>
<evidence type="ECO:0000313" key="2">
    <source>
        <dbReference type="EMBL" id="ORX94750.1"/>
    </source>
</evidence>
<comment type="caution">
    <text evidence="2">The sequence shown here is derived from an EMBL/GenBank/DDBJ whole genome shotgun (WGS) entry which is preliminary data.</text>
</comment>
<sequence>MIPWGELCRESITIAPESCLHPAILMIERLTLFENNLSTLTSTTTCFPKRLSKLSNAHQLCSQVSRALKKRGAGHGKPCGEHTRPRKPKLHLDANHARSRFLIISAPSLTLLLPRTESGRIAQALASSESGPWENKLATGRRNITAARTRGYGYTALENWTTAGQMGCGISTSHSMASMMMDLRARSTRARHRGSKLGVFAVRCSARELGWRWHPSVHPKGR</sequence>
<evidence type="ECO:0000313" key="3">
    <source>
        <dbReference type="Proteomes" id="UP000193144"/>
    </source>
</evidence>
<dbReference type="AlphaFoldDB" id="A0A1Y1Y9P8"/>
<evidence type="ECO:0000256" key="1">
    <source>
        <dbReference type="SAM" id="MobiDB-lite"/>
    </source>
</evidence>
<proteinExistence type="predicted"/>
<organism evidence="2 3">
    <name type="scientific">Clohesyomyces aquaticus</name>
    <dbReference type="NCBI Taxonomy" id="1231657"/>
    <lineage>
        <taxon>Eukaryota</taxon>
        <taxon>Fungi</taxon>
        <taxon>Dikarya</taxon>
        <taxon>Ascomycota</taxon>
        <taxon>Pezizomycotina</taxon>
        <taxon>Dothideomycetes</taxon>
        <taxon>Pleosporomycetidae</taxon>
        <taxon>Pleosporales</taxon>
        <taxon>Lindgomycetaceae</taxon>
        <taxon>Clohesyomyces</taxon>
    </lineage>
</organism>
<name>A0A1Y1Y9P8_9PLEO</name>
<accession>A0A1Y1Y9P8</accession>